<evidence type="ECO:0000256" key="1">
    <source>
        <dbReference type="RuleBase" id="RU003707"/>
    </source>
</evidence>
<dbReference type="RefSeq" id="WP_152769537.1">
    <property type="nucleotide sequence ID" value="NZ_VJZC01000007.1"/>
</dbReference>
<dbReference type="CDD" id="cd06558">
    <property type="entry name" value="crotonase-like"/>
    <property type="match status" value="1"/>
</dbReference>
<dbReference type="PANTHER" id="PTHR43459:SF1">
    <property type="entry name" value="EG:BACN32G11.4 PROTEIN"/>
    <property type="match status" value="1"/>
</dbReference>
<comment type="similarity">
    <text evidence="1">Belongs to the enoyl-CoA hydratase/isomerase family.</text>
</comment>
<dbReference type="InterPro" id="IPR018376">
    <property type="entry name" value="Enoyl-CoA_hyd/isom_CS"/>
</dbReference>
<proteinExistence type="inferred from homology"/>
<gene>
    <name evidence="3" type="ORF">FNH08_02335</name>
</gene>
<keyword evidence="4" id="KW-1185">Reference proteome</keyword>
<reference evidence="3 4" key="1">
    <citation type="submission" date="2019-07" db="EMBL/GenBank/DDBJ databases">
        <title>New species of Amycolatopsis and Streptomyces.</title>
        <authorList>
            <person name="Duangmal K."/>
            <person name="Teo W.F.A."/>
            <person name="Lipun K."/>
        </authorList>
    </citation>
    <scope>NUCLEOTIDE SEQUENCE [LARGE SCALE GENOMIC DNA]</scope>
    <source>
        <strain evidence="3 4">NBRC 106415</strain>
    </source>
</reference>
<keyword evidence="3" id="KW-0413">Isomerase</keyword>
<dbReference type="InterPro" id="IPR001753">
    <property type="entry name" value="Enoyl-CoA_hydra/iso"/>
</dbReference>
<dbReference type="PROSITE" id="PS00166">
    <property type="entry name" value="ENOYL_COA_HYDRATASE"/>
    <property type="match status" value="1"/>
</dbReference>
<evidence type="ECO:0000313" key="4">
    <source>
        <dbReference type="Proteomes" id="UP000400924"/>
    </source>
</evidence>
<comment type="caution">
    <text evidence="3">The sequence shown here is derived from an EMBL/GenBank/DDBJ whole genome shotgun (WGS) entry which is preliminary data.</text>
</comment>
<feature type="region of interest" description="Disordered" evidence="2">
    <location>
        <begin position="249"/>
        <end position="269"/>
    </location>
</feature>
<evidence type="ECO:0000313" key="3">
    <source>
        <dbReference type="EMBL" id="MPY56057.1"/>
    </source>
</evidence>
<sequence>MKDLVRYTCEKGVARIILARPTRANAIDLPTAQALGVAVDRAAQSDARAVVVLGEGKRFCAGGDVATMAAAPDRAAYVEELAMMVDDVFQRLAGLSKPVVAAVRGAVAGAGLALMLSCDVIVSAASTKFLLAYADVGLTPDCGVSYLLPRAIGQQRALELALTGRVLSAEEAREWGLVTEVVDDASVDARAVRLGERLAAGPTHALGETRRLLRSWHMTRDKAGLEEARVIAEAMDRAEATALVDAFASRGDKGTKTTSGAEPERQGAG</sequence>
<protein>
    <submittedName>
        <fullName evidence="3">Enoyl-CoA hydratase/isomerase family protein</fullName>
    </submittedName>
</protein>
<dbReference type="Pfam" id="PF00378">
    <property type="entry name" value="ECH_1"/>
    <property type="match status" value="1"/>
</dbReference>
<dbReference type="SUPFAM" id="SSF52096">
    <property type="entry name" value="ClpP/crotonase"/>
    <property type="match status" value="1"/>
</dbReference>
<dbReference type="OrthoDB" id="3473569at2"/>
<accession>A0A5N8X9K3</accession>
<organism evidence="3 4">
    <name type="scientific">Streptomyces spongiae</name>
    <dbReference type="NCBI Taxonomy" id="565072"/>
    <lineage>
        <taxon>Bacteria</taxon>
        <taxon>Bacillati</taxon>
        <taxon>Actinomycetota</taxon>
        <taxon>Actinomycetes</taxon>
        <taxon>Kitasatosporales</taxon>
        <taxon>Streptomycetaceae</taxon>
        <taxon>Streptomyces</taxon>
    </lineage>
</organism>
<dbReference type="GO" id="GO:0016853">
    <property type="term" value="F:isomerase activity"/>
    <property type="evidence" value="ECO:0007669"/>
    <property type="project" value="UniProtKB-KW"/>
</dbReference>
<evidence type="ECO:0000256" key="2">
    <source>
        <dbReference type="SAM" id="MobiDB-lite"/>
    </source>
</evidence>
<dbReference type="Gene3D" id="3.90.226.10">
    <property type="entry name" value="2-enoyl-CoA Hydratase, Chain A, domain 1"/>
    <property type="match status" value="1"/>
</dbReference>
<name>A0A5N8X9K3_9ACTN</name>
<dbReference type="InterPro" id="IPR029045">
    <property type="entry name" value="ClpP/crotonase-like_dom_sf"/>
</dbReference>
<dbReference type="Proteomes" id="UP000400924">
    <property type="component" value="Unassembled WGS sequence"/>
</dbReference>
<dbReference type="EMBL" id="VJZC01000007">
    <property type="protein sequence ID" value="MPY56057.1"/>
    <property type="molecule type" value="Genomic_DNA"/>
</dbReference>
<dbReference type="AlphaFoldDB" id="A0A5N8X9K3"/>
<dbReference type="PANTHER" id="PTHR43459">
    <property type="entry name" value="ENOYL-COA HYDRATASE"/>
    <property type="match status" value="1"/>
</dbReference>